<gene>
    <name evidence="1" type="ORF">ABSH63_06210</name>
</gene>
<dbReference type="InterPro" id="IPR036249">
    <property type="entry name" value="Thioredoxin-like_sf"/>
</dbReference>
<dbReference type="InterPro" id="IPR008554">
    <property type="entry name" value="Glutaredoxin-like"/>
</dbReference>
<comment type="caution">
    <text evidence="1">The sequence shown here is derived from an EMBL/GenBank/DDBJ whole genome shotgun (WGS) entry which is preliminary data.</text>
</comment>
<keyword evidence="2" id="KW-1185">Reference proteome</keyword>
<protein>
    <submittedName>
        <fullName evidence="1">Glutaredoxin family protein</fullName>
    </submittedName>
</protein>
<evidence type="ECO:0000313" key="1">
    <source>
        <dbReference type="EMBL" id="MES0873596.1"/>
    </source>
</evidence>
<name>A0ABV2A9Y0_9GAMM</name>
<dbReference type="Gene3D" id="3.40.30.10">
    <property type="entry name" value="Glutaredoxin"/>
    <property type="match status" value="1"/>
</dbReference>
<dbReference type="RefSeq" id="WP_352888365.1">
    <property type="nucleotide sequence ID" value="NZ_JBEPIJ010000005.1"/>
</dbReference>
<dbReference type="SUPFAM" id="SSF52833">
    <property type="entry name" value="Thioredoxin-like"/>
    <property type="match status" value="1"/>
</dbReference>
<sequence>MRRLLLLGRPDCHLCEAFEQALREGPLPDGCVVDHACVDDRGEWRMRYGRRIPVLLDEDGRVLAEGVFDPAALSAGMRP</sequence>
<dbReference type="Pfam" id="PF05768">
    <property type="entry name" value="Glrx-like"/>
    <property type="match status" value="1"/>
</dbReference>
<proteinExistence type="predicted"/>
<organism evidence="1 2">
    <name type="scientific">Sinimarinibacterium thermocellulolyticum</name>
    <dbReference type="NCBI Taxonomy" id="3170016"/>
    <lineage>
        <taxon>Bacteria</taxon>
        <taxon>Pseudomonadati</taxon>
        <taxon>Pseudomonadota</taxon>
        <taxon>Gammaproteobacteria</taxon>
        <taxon>Nevskiales</taxon>
        <taxon>Nevskiaceae</taxon>
        <taxon>Sinimarinibacterium</taxon>
    </lineage>
</organism>
<evidence type="ECO:0000313" key="2">
    <source>
        <dbReference type="Proteomes" id="UP001465331"/>
    </source>
</evidence>
<dbReference type="Proteomes" id="UP001465331">
    <property type="component" value="Unassembled WGS sequence"/>
</dbReference>
<reference evidence="1 2" key="1">
    <citation type="submission" date="2024-06" db="EMBL/GenBank/DDBJ databases">
        <authorList>
            <person name="Li Z."/>
            <person name="Jiang Y."/>
        </authorList>
    </citation>
    <scope>NUCLEOTIDE SEQUENCE [LARGE SCALE GENOMIC DNA]</scope>
    <source>
        <strain evidence="1 2">HSW-8</strain>
    </source>
</reference>
<accession>A0ABV2A9Y0</accession>
<dbReference type="EMBL" id="JBEPIJ010000005">
    <property type="protein sequence ID" value="MES0873596.1"/>
    <property type="molecule type" value="Genomic_DNA"/>
</dbReference>